<feature type="transmembrane region" description="Helical" evidence="1">
    <location>
        <begin position="99"/>
        <end position="120"/>
    </location>
</feature>
<keyword evidence="1" id="KW-0472">Membrane</keyword>
<evidence type="ECO:0000313" key="4">
    <source>
        <dbReference type="Proteomes" id="UP001528672"/>
    </source>
</evidence>
<name>A0ABT5MB82_9BURK</name>
<dbReference type="SUPFAM" id="SSF103481">
    <property type="entry name" value="Multidrug resistance efflux transporter EmrE"/>
    <property type="match status" value="1"/>
</dbReference>
<gene>
    <name evidence="3" type="ORF">PSQ39_04255</name>
</gene>
<dbReference type="InterPro" id="IPR000620">
    <property type="entry name" value="EamA_dom"/>
</dbReference>
<keyword evidence="1" id="KW-0812">Transmembrane</keyword>
<reference evidence="3 4" key="1">
    <citation type="submission" date="2023-02" db="EMBL/GenBank/DDBJ databases">
        <title>Bacterial whole genome sequence for Curvibacter sp. HBC28.</title>
        <authorList>
            <person name="Le V."/>
            <person name="Ko S.-R."/>
            <person name="Ahn C.-Y."/>
            <person name="Oh H.-M."/>
        </authorList>
    </citation>
    <scope>NUCLEOTIDE SEQUENCE [LARGE SCALE GENOMIC DNA]</scope>
    <source>
        <strain evidence="3 4">HBC28</strain>
    </source>
</reference>
<keyword evidence="4" id="KW-1185">Reference proteome</keyword>
<evidence type="ECO:0000259" key="2">
    <source>
        <dbReference type="Pfam" id="PF00892"/>
    </source>
</evidence>
<evidence type="ECO:0000256" key="1">
    <source>
        <dbReference type="SAM" id="Phobius"/>
    </source>
</evidence>
<feature type="domain" description="EamA" evidence="2">
    <location>
        <begin position="14"/>
        <end position="143"/>
    </location>
</feature>
<feature type="transmembrane region" description="Helical" evidence="1">
    <location>
        <begin position="218"/>
        <end position="239"/>
    </location>
</feature>
<feature type="transmembrane region" description="Helical" evidence="1">
    <location>
        <begin position="187"/>
        <end position="206"/>
    </location>
</feature>
<feature type="transmembrane region" description="Helical" evidence="1">
    <location>
        <begin position="278"/>
        <end position="297"/>
    </location>
</feature>
<feature type="transmembrane region" description="Helical" evidence="1">
    <location>
        <begin position="43"/>
        <end position="62"/>
    </location>
</feature>
<dbReference type="EMBL" id="JAQSIO010000001">
    <property type="protein sequence ID" value="MDD0813834.1"/>
    <property type="molecule type" value="Genomic_DNA"/>
</dbReference>
<proteinExistence type="predicted"/>
<protein>
    <submittedName>
        <fullName evidence="3">DMT family transporter</fullName>
    </submittedName>
</protein>
<organism evidence="3 4">
    <name type="scientific">Curvibacter microcysteis</name>
    <dbReference type="NCBI Taxonomy" id="3026419"/>
    <lineage>
        <taxon>Bacteria</taxon>
        <taxon>Pseudomonadati</taxon>
        <taxon>Pseudomonadota</taxon>
        <taxon>Betaproteobacteria</taxon>
        <taxon>Burkholderiales</taxon>
        <taxon>Comamonadaceae</taxon>
        <taxon>Curvibacter</taxon>
    </lineage>
</organism>
<evidence type="ECO:0000313" key="3">
    <source>
        <dbReference type="EMBL" id="MDD0813834.1"/>
    </source>
</evidence>
<keyword evidence="1" id="KW-1133">Transmembrane helix</keyword>
<sequence>MPLNPSSAPHPPLFSVLALMFNALVWGVSWWPLRQLELAGLHPLWATALIYLLAIACTLLAFPGALRQWLGQPALWALALAAGMTNVCFNWAVTVGDVVRVVLLFYLMPLWASLLAWWLLGERPRGADLLRMLLALAGVAVVLKTPGSDWPLPQSLSDWLGLAGGFSFALTNVMLRRLHQTPAPARVLAMFGGGSLLSALTALVGLGQGLVTPLPAPALGWLLLAAGLSLAYLGGNVALQYGAARLRSSTTALVMLSEVLFASVSAMALGAAELSMRVWLGGALIVASAAWSAWAPAQPKTSA</sequence>
<accession>A0ABT5MB82</accession>
<dbReference type="RefSeq" id="WP_273925405.1">
    <property type="nucleotide sequence ID" value="NZ_JAQSIO010000001.1"/>
</dbReference>
<comment type="caution">
    <text evidence="3">The sequence shown here is derived from an EMBL/GenBank/DDBJ whole genome shotgun (WGS) entry which is preliminary data.</text>
</comment>
<feature type="transmembrane region" description="Helical" evidence="1">
    <location>
        <begin position="74"/>
        <end position="93"/>
    </location>
</feature>
<dbReference type="PANTHER" id="PTHR22911">
    <property type="entry name" value="ACYL-MALONYL CONDENSING ENZYME-RELATED"/>
    <property type="match status" value="1"/>
</dbReference>
<dbReference type="Proteomes" id="UP001528672">
    <property type="component" value="Unassembled WGS sequence"/>
</dbReference>
<feature type="transmembrane region" description="Helical" evidence="1">
    <location>
        <begin position="251"/>
        <end position="272"/>
    </location>
</feature>
<dbReference type="InterPro" id="IPR037185">
    <property type="entry name" value="EmrE-like"/>
</dbReference>
<feature type="transmembrane region" description="Helical" evidence="1">
    <location>
        <begin position="12"/>
        <end position="31"/>
    </location>
</feature>
<dbReference type="Pfam" id="PF00892">
    <property type="entry name" value="EamA"/>
    <property type="match status" value="1"/>
</dbReference>